<protein>
    <submittedName>
        <fullName evidence="1">Uncharacterized protein</fullName>
    </submittedName>
</protein>
<dbReference type="EMBL" id="JARYMX010000003">
    <property type="protein sequence ID" value="KAJ9558336.1"/>
    <property type="molecule type" value="Genomic_DNA"/>
</dbReference>
<dbReference type="AlphaFoldDB" id="A0AA38WQZ4"/>
<comment type="caution">
    <text evidence="1">The sequence shown here is derived from an EMBL/GenBank/DDBJ whole genome shotgun (WGS) entry which is preliminary data.</text>
</comment>
<proteinExistence type="predicted"/>
<evidence type="ECO:0000313" key="1">
    <source>
        <dbReference type="EMBL" id="KAJ9558336.1"/>
    </source>
</evidence>
<sequence length="239" mass="27223">MASSSTSNSSKDTIAKYIPLYRAIRRGDWEKAEEIFNGDEDALTAKIDASGNSALHIAINMRKNIQFVENLLKKMNPETFPTLVNEEQRNVLHNAAVVGNIKAAKMVVNENSSLLFIPDVEQCLPIHRAILNCHIETFQYLLQVSEQYKGHFLQEGYCYSPFQGEFGIMLIDNVINGGLYDVAYMLITKYPELARTKNGSFIPLKSIANKRDARDAYFSSTGYNIYQRFVYFCMFSHLF</sequence>
<dbReference type="SUPFAM" id="SSF48403">
    <property type="entry name" value="Ankyrin repeat"/>
    <property type="match status" value="1"/>
</dbReference>
<reference evidence="1" key="1">
    <citation type="submission" date="2023-03" db="EMBL/GenBank/DDBJ databases">
        <title>Chromosome-scale reference genome and RAD-based genetic map of yellow starthistle (Centaurea solstitialis) reveal putative structural variation and QTLs associated with invader traits.</title>
        <authorList>
            <person name="Reatini B."/>
            <person name="Cang F.A."/>
            <person name="Jiang Q."/>
            <person name="Mckibben M.T.W."/>
            <person name="Barker M.S."/>
            <person name="Rieseberg L.H."/>
            <person name="Dlugosch K.M."/>
        </authorList>
    </citation>
    <scope>NUCLEOTIDE SEQUENCE</scope>
    <source>
        <strain evidence="1">CAN-66</strain>
        <tissue evidence="1">Leaf</tissue>
    </source>
</reference>
<dbReference type="Proteomes" id="UP001172457">
    <property type="component" value="Chromosome 3"/>
</dbReference>
<name>A0AA38WQZ4_9ASTR</name>
<dbReference type="InterPro" id="IPR002110">
    <property type="entry name" value="Ankyrin_rpt"/>
</dbReference>
<accession>A0AA38WQZ4</accession>
<dbReference type="SMART" id="SM00248">
    <property type="entry name" value="ANK"/>
    <property type="match status" value="3"/>
</dbReference>
<dbReference type="Pfam" id="PF12796">
    <property type="entry name" value="Ank_2"/>
    <property type="match status" value="1"/>
</dbReference>
<organism evidence="1 2">
    <name type="scientific">Centaurea solstitialis</name>
    <name type="common">yellow star-thistle</name>
    <dbReference type="NCBI Taxonomy" id="347529"/>
    <lineage>
        <taxon>Eukaryota</taxon>
        <taxon>Viridiplantae</taxon>
        <taxon>Streptophyta</taxon>
        <taxon>Embryophyta</taxon>
        <taxon>Tracheophyta</taxon>
        <taxon>Spermatophyta</taxon>
        <taxon>Magnoliopsida</taxon>
        <taxon>eudicotyledons</taxon>
        <taxon>Gunneridae</taxon>
        <taxon>Pentapetalae</taxon>
        <taxon>asterids</taxon>
        <taxon>campanulids</taxon>
        <taxon>Asterales</taxon>
        <taxon>Asteraceae</taxon>
        <taxon>Carduoideae</taxon>
        <taxon>Cardueae</taxon>
        <taxon>Centaureinae</taxon>
        <taxon>Centaurea</taxon>
    </lineage>
</organism>
<dbReference type="Gene3D" id="1.25.40.20">
    <property type="entry name" value="Ankyrin repeat-containing domain"/>
    <property type="match status" value="1"/>
</dbReference>
<dbReference type="PANTHER" id="PTHR47303">
    <property type="match status" value="1"/>
</dbReference>
<keyword evidence="2" id="KW-1185">Reference proteome</keyword>
<gene>
    <name evidence="1" type="ORF">OSB04_012950</name>
</gene>
<evidence type="ECO:0000313" key="2">
    <source>
        <dbReference type="Proteomes" id="UP001172457"/>
    </source>
</evidence>
<dbReference type="PANTHER" id="PTHR47303:SF1">
    <property type="entry name" value="NF-KAPPA-B INHIBITOR BETA"/>
    <property type="match status" value="1"/>
</dbReference>
<dbReference type="InterPro" id="IPR036770">
    <property type="entry name" value="Ankyrin_rpt-contain_sf"/>
</dbReference>